<dbReference type="NCBIfam" id="TIGR01409">
    <property type="entry name" value="TAT_signal_seq"/>
    <property type="match status" value="1"/>
</dbReference>
<dbReference type="PANTHER" id="PTHR46825:SF9">
    <property type="entry name" value="BETA-LACTAMASE-RELATED DOMAIN-CONTAINING PROTEIN"/>
    <property type="match status" value="1"/>
</dbReference>
<dbReference type="Pfam" id="PF00144">
    <property type="entry name" value="Beta-lactamase"/>
    <property type="match status" value="1"/>
</dbReference>
<dbReference type="Gene3D" id="3.40.710.10">
    <property type="entry name" value="DD-peptidase/beta-lactamase superfamily"/>
    <property type="match status" value="1"/>
</dbReference>
<dbReference type="PROSITE" id="PS51318">
    <property type="entry name" value="TAT"/>
    <property type="match status" value="1"/>
</dbReference>
<feature type="transmembrane region" description="Helical" evidence="2">
    <location>
        <begin position="535"/>
        <end position="558"/>
    </location>
</feature>
<dbReference type="PANTHER" id="PTHR46825">
    <property type="entry name" value="D-ALANYL-D-ALANINE-CARBOXYPEPTIDASE/ENDOPEPTIDASE AMPH"/>
    <property type="match status" value="1"/>
</dbReference>
<feature type="domain" description="Beta-lactamase-related" evidence="3">
    <location>
        <begin position="49"/>
        <end position="360"/>
    </location>
</feature>
<protein>
    <submittedName>
        <fullName evidence="4">Beta-lactamase family protein</fullName>
    </submittedName>
</protein>
<gene>
    <name evidence="4" type="ORF">NDI89_13235</name>
</gene>
<name>A0A9Q4L472_9EURY</name>
<dbReference type="InterPro" id="IPR019546">
    <property type="entry name" value="TAT_signal_bac_arc"/>
</dbReference>
<dbReference type="AlphaFoldDB" id="A0A9Q4L472"/>
<feature type="region of interest" description="Disordered" evidence="1">
    <location>
        <begin position="22"/>
        <end position="42"/>
    </location>
</feature>
<dbReference type="InterPro" id="IPR050491">
    <property type="entry name" value="AmpC-like"/>
</dbReference>
<reference evidence="4" key="1">
    <citation type="submission" date="2022-06" db="EMBL/GenBank/DDBJ databases">
        <title>Natrinema sp. a new haloarchaeum isolate from saline soil.</title>
        <authorList>
            <person name="Strakova D."/>
            <person name="Galisteo C."/>
            <person name="Sanchez-Porro C."/>
            <person name="Ventosa A."/>
        </authorList>
    </citation>
    <scope>NUCLEOTIDE SEQUENCE</scope>
    <source>
        <strain evidence="4">S1CR25-10</strain>
    </source>
</reference>
<feature type="transmembrane region" description="Helical" evidence="2">
    <location>
        <begin position="612"/>
        <end position="629"/>
    </location>
</feature>
<organism evidence="4 5">
    <name type="scientific">Natrinema salsiterrestre</name>
    <dbReference type="NCBI Taxonomy" id="2950540"/>
    <lineage>
        <taxon>Archaea</taxon>
        <taxon>Methanobacteriati</taxon>
        <taxon>Methanobacteriota</taxon>
        <taxon>Stenosarchaea group</taxon>
        <taxon>Halobacteria</taxon>
        <taxon>Halobacteriales</taxon>
        <taxon>Natrialbaceae</taxon>
        <taxon>Natrinema</taxon>
    </lineage>
</organism>
<dbReference type="InterPro" id="IPR012338">
    <property type="entry name" value="Beta-lactam/transpept-like"/>
</dbReference>
<evidence type="ECO:0000256" key="1">
    <source>
        <dbReference type="SAM" id="MobiDB-lite"/>
    </source>
</evidence>
<sequence>MPSPCNRRRFLAGSASAGAALAAGSVPSRAQSTDSDPDPVDHDDLEAFVDDAVESELAETDASGAVVSVVHDGSVALSKGYGETVFDGTDVTATETPVQTGSISKLVTFTAAMQLVERGEIDPRSDVTDSLESVSIPDAYDDPITLAHLATHTPGFEIRSRNDTVGDLAHRQPLAKSISSYRPARIRPPGELMGYTNYAAAVTGQLVADVDGSSFQEYARREIFAPLEMDRSTFAPVPDHLEGDDRDALVDALPWHSNVPPASGLWSTGTDMAQFMLAHLGAGRTDAGRILSRGATEMMHSQWFSPHEELDGMAFGFFERIRDDVRILYHGGSGPSYGSQLVLVPELDLGLFVSFQGSQTGAAAGSFEDAFLDRYVPTTDAALTPAGRPERADEIEGSYRPFPVHEHTTYGKLLLSTYTADVEVRIEDDGTLVTDTGSTSRWVEVEPLVFRRVDGQRTLVFHEDGDDIAALSSDGMPWAAVPITRLDDLSVQAGLALGASLVALSGSLGWPLAAAVRRYRGSPQSRSGPPRRARLAAGGAGGLLFGFVAAVVVAFALVSTLDAPSLLQRPPRGFGLLFVLPIAGAAATLVAVGYVVQAWLEGFWSRPVRVHYTAVVCALAVLLWLFRYWNLFWP</sequence>
<evidence type="ECO:0000259" key="3">
    <source>
        <dbReference type="Pfam" id="PF00144"/>
    </source>
</evidence>
<dbReference type="RefSeq" id="WP_277522092.1">
    <property type="nucleotide sequence ID" value="NZ_JAMQOT010000004.1"/>
</dbReference>
<accession>A0A9Q4L472</accession>
<feature type="transmembrane region" description="Helical" evidence="2">
    <location>
        <begin position="578"/>
        <end position="600"/>
    </location>
</feature>
<keyword evidence="2" id="KW-0812">Transmembrane</keyword>
<comment type="caution">
    <text evidence="4">The sequence shown here is derived from an EMBL/GenBank/DDBJ whole genome shotgun (WGS) entry which is preliminary data.</text>
</comment>
<keyword evidence="2" id="KW-1133">Transmembrane helix</keyword>
<dbReference type="SUPFAM" id="SSF56601">
    <property type="entry name" value="beta-lactamase/transpeptidase-like"/>
    <property type="match status" value="1"/>
</dbReference>
<keyword evidence="5" id="KW-1185">Reference proteome</keyword>
<dbReference type="EMBL" id="JAMQOT010000004">
    <property type="protein sequence ID" value="MDF9746548.1"/>
    <property type="molecule type" value="Genomic_DNA"/>
</dbReference>
<evidence type="ECO:0000313" key="4">
    <source>
        <dbReference type="EMBL" id="MDF9746548.1"/>
    </source>
</evidence>
<feature type="transmembrane region" description="Helical" evidence="2">
    <location>
        <begin position="493"/>
        <end position="514"/>
    </location>
</feature>
<proteinExistence type="predicted"/>
<dbReference type="Proteomes" id="UP001154061">
    <property type="component" value="Unassembled WGS sequence"/>
</dbReference>
<dbReference type="InterPro" id="IPR006311">
    <property type="entry name" value="TAT_signal"/>
</dbReference>
<keyword evidence="2" id="KW-0472">Membrane</keyword>
<dbReference type="InterPro" id="IPR001466">
    <property type="entry name" value="Beta-lactam-related"/>
</dbReference>
<evidence type="ECO:0000256" key="2">
    <source>
        <dbReference type="SAM" id="Phobius"/>
    </source>
</evidence>
<evidence type="ECO:0000313" key="5">
    <source>
        <dbReference type="Proteomes" id="UP001154061"/>
    </source>
</evidence>